<dbReference type="InterPro" id="IPR007110">
    <property type="entry name" value="Ig-like_dom"/>
</dbReference>
<dbReference type="InterPro" id="IPR013783">
    <property type="entry name" value="Ig-like_fold"/>
</dbReference>
<dbReference type="OrthoDB" id="6412536at2759"/>
<dbReference type="EMBL" id="BGPR01001152">
    <property type="protein sequence ID" value="GBM46794.1"/>
    <property type="molecule type" value="Genomic_DNA"/>
</dbReference>
<organism evidence="2 3">
    <name type="scientific">Araneus ventricosus</name>
    <name type="common">Orbweaver spider</name>
    <name type="synonym">Epeira ventricosa</name>
    <dbReference type="NCBI Taxonomy" id="182803"/>
    <lineage>
        <taxon>Eukaryota</taxon>
        <taxon>Metazoa</taxon>
        <taxon>Ecdysozoa</taxon>
        <taxon>Arthropoda</taxon>
        <taxon>Chelicerata</taxon>
        <taxon>Arachnida</taxon>
        <taxon>Araneae</taxon>
        <taxon>Araneomorphae</taxon>
        <taxon>Entelegynae</taxon>
        <taxon>Araneoidea</taxon>
        <taxon>Araneidae</taxon>
        <taxon>Araneus</taxon>
    </lineage>
</organism>
<dbReference type="AlphaFoldDB" id="A0A4Y2G4I3"/>
<feature type="domain" description="Ig-like" evidence="1">
    <location>
        <begin position="15"/>
        <end position="104"/>
    </location>
</feature>
<protein>
    <recommendedName>
        <fullName evidence="1">Ig-like domain-containing protein</fullName>
    </recommendedName>
</protein>
<name>A0A4Y2G4I3_ARAVE</name>
<keyword evidence="3" id="KW-1185">Reference proteome</keyword>
<evidence type="ECO:0000313" key="3">
    <source>
        <dbReference type="Proteomes" id="UP000499080"/>
    </source>
</evidence>
<sequence length="169" mass="19682">MDSLFVFVIKQQFDPQVYDDFVVRGNTAVLRCHLPTFVREYVSVDSWIREDKQVLKRNDMKGSSYTVLNSGELLIHGVLEKDSQRTFHCQTRHRLTGEMVMSVSAGKIVVTGKEDSNCYSLFLYNPYDCASYNILHSFYRNIEKHKGNNQDFCDYFWVVCCYGLDCVKL</sequence>
<dbReference type="InterPro" id="IPR036179">
    <property type="entry name" value="Ig-like_dom_sf"/>
</dbReference>
<evidence type="ECO:0000259" key="1">
    <source>
        <dbReference type="PROSITE" id="PS50835"/>
    </source>
</evidence>
<proteinExistence type="predicted"/>
<dbReference type="Proteomes" id="UP000499080">
    <property type="component" value="Unassembled WGS sequence"/>
</dbReference>
<dbReference type="SUPFAM" id="SSF48726">
    <property type="entry name" value="Immunoglobulin"/>
    <property type="match status" value="1"/>
</dbReference>
<evidence type="ECO:0000313" key="2">
    <source>
        <dbReference type="EMBL" id="GBM46794.1"/>
    </source>
</evidence>
<comment type="caution">
    <text evidence="2">The sequence shown here is derived from an EMBL/GenBank/DDBJ whole genome shotgun (WGS) entry which is preliminary data.</text>
</comment>
<accession>A0A4Y2G4I3</accession>
<dbReference type="PROSITE" id="PS50835">
    <property type="entry name" value="IG_LIKE"/>
    <property type="match status" value="1"/>
</dbReference>
<dbReference type="Gene3D" id="2.60.40.10">
    <property type="entry name" value="Immunoglobulins"/>
    <property type="match status" value="1"/>
</dbReference>
<gene>
    <name evidence="2" type="ORF">AVEN_195210_1</name>
</gene>
<reference evidence="2 3" key="1">
    <citation type="journal article" date="2019" name="Sci. Rep.">
        <title>Orb-weaving spider Araneus ventricosus genome elucidates the spidroin gene catalogue.</title>
        <authorList>
            <person name="Kono N."/>
            <person name="Nakamura H."/>
            <person name="Ohtoshi R."/>
            <person name="Moran D.A.P."/>
            <person name="Shinohara A."/>
            <person name="Yoshida Y."/>
            <person name="Fujiwara M."/>
            <person name="Mori M."/>
            <person name="Tomita M."/>
            <person name="Arakawa K."/>
        </authorList>
    </citation>
    <scope>NUCLEOTIDE SEQUENCE [LARGE SCALE GENOMIC DNA]</scope>
</reference>